<dbReference type="EMBL" id="CADCVX010000446">
    <property type="protein sequence ID" value="CAA9525403.1"/>
    <property type="molecule type" value="Genomic_DNA"/>
</dbReference>
<organism evidence="2">
    <name type="scientific">uncultured Sphingomonadaceae bacterium</name>
    <dbReference type="NCBI Taxonomy" id="169976"/>
    <lineage>
        <taxon>Bacteria</taxon>
        <taxon>Pseudomonadati</taxon>
        <taxon>Pseudomonadota</taxon>
        <taxon>Alphaproteobacteria</taxon>
        <taxon>Sphingomonadales</taxon>
        <taxon>Sphingomonadaceae</taxon>
        <taxon>environmental samples</taxon>
    </lineage>
</organism>
<evidence type="ECO:0000313" key="2">
    <source>
        <dbReference type="EMBL" id="CAA9525403.1"/>
    </source>
</evidence>
<dbReference type="Gene3D" id="3.40.50.1010">
    <property type="entry name" value="5'-nuclease"/>
    <property type="match status" value="1"/>
</dbReference>
<gene>
    <name evidence="2" type="ORF">AVDCRST_MAG91-2478</name>
</gene>
<dbReference type="SUPFAM" id="SSF88723">
    <property type="entry name" value="PIN domain-like"/>
    <property type="match status" value="1"/>
</dbReference>
<dbReference type="Pfam" id="PF01850">
    <property type="entry name" value="PIN"/>
    <property type="match status" value="1"/>
</dbReference>
<reference evidence="2" key="1">
    <citation type="submission" date="2020-02" db="EMBL/GenBank/DDBJ databases">
        <authorList>
            <person name="Meier V. D."/>
        </authorList>
    </citation>
    <scope>NUCLEOTIDE SEQUENCE</scope>
    <source>
        <strain evidence="2">AVDCRST_MAG91</strain>
    </source>
</reference>
<dbReference type="CDD" id="cd18682">
    <property type="entry name" value="PIN_VapC-like"/>
    <property type="match status" value="1"/>
</dbReference>
<dbReference type="InterPro" id="IPR002716">
    <property type="entry name" value="PIN_dom"/>
</dbReference>
<evidence type="ECO:0000259" key="1">
    <source>
        <dbReference type="Pfam" id="PF01850"/>
    </source>
</evidence>
<feature type="domain" description="PIN" evidence="1">
    <location>
        <begin position="7"/>
        <end position="120"/>
    </location>
</feature>
<name>A0A6J4TJC0_9SPHN</name>
<accession>A0A6J4TJC0</accession>
<protein>
    <recommendedName>
        <fullName evidence="1">PIN domain-containing protein</fullName>
    </recommendedName>
</protein>
<dbReference type="AlphaFoldDB" id="A0A6J4TJC0"/>
<sequence>MSEPFFVLDASALLALLHDEPGAREVKAVLAASRMSAVNWSEVAARLIDLGLDREQVEADMSGFGVEVVAFDRSQAQTAGSLRRITRAAGLSLGDRACLALALREGAMAVTADRAWAKLDVGVEVRLIR</sequence>
<proteinExistence type="predicted"/>
<dbReference type="InterPro" id="IPR029060">
    <property type="entry name" value="PIN-like_dom_sf"/>
</dbReference>